<reference evidence="5 6" key="1">
    <citation type="submission" date="2019-06" db="EMBL/GenBank/DDBJ databases">
        <title>Quisquiliibacterium sp. nov., isolated from a maize field.</title>
        <authorList>
            <person name="Lin S.-Y."/>
            <person name="Tsai C.-F."/>
            <person name="Young C.-C."/>
        </authorList>
    </citation>
    <scope>NUCLEOTIDE SEQUENCE [LARGE SCALE GENOMIC DNA]</scope>
    <source>
        <strain evidence="5 6">CC-CFT501</strain>
    </source>
</reference>
<keyword evidence="3" id="KW-0576">Peroxisome</keyword>
<keyword evidence="4" id="KW-0413">Isomerase</keyword>
<dbReference type="GO" id="GO:0004165">
    <property type="term" value="F:delta(3)-delta(2)-enoyl-CoA isomerase activity"/>
    <property type="evidence" value="ECO:0007669"/>
    <property type="project" value="UniProtKB-ARBA"/>
</dbReference>
<evidence type="ECO:0000256" key="2">
    <source>
        <dbReference type="ARBA" id="ARBA00005254"/>
    </source>
</evidence>
<dbReference type="Proteomes" id="UP000321548">
    <property type="component" value="Unassembled WGS sequence"/>
</dbReference>
<comment type="similarity">
    <text evidence="2">Belongs to the enoyl-CoA hydratase/isomerase family.</text>
</comment>
<dbReference type="AlphaFoldDB" id="A0A5C8NSZ0"/>
<comment type="subcellular location">
    <subcellularLocation>
        <location evidence="1">Peroxisome</location>
    </subcellularLocation>
</comment>
<dbReference type="SUPFAM" id="SSF52096">
    <property type="entry name" value="ClpP/crotonase"/>
    <property type="match status" value="1"/>
</dbReference>
<dbReference type="PANTHER" id="PTHR43684">
    <property type="match status" value="1"/>
</dbReference>
<evidence type="ECO:0000256" key="3">
    <source>
        <dbReference type="ARBA" id="ARBA00023140"/>
    </source>
</evidence>
<evidence type="ECO:0000313" key="5">
    <source>
        <dbReference type="EMBL" id="TXL64338.1"/>
    </source>
</evidence>
<proteinExistence type="inferred from homology"/>
<dbReference type="InterPro" id="IPR051053">
    <property type="entry name" value="ECH/Chromodomain_protein"/>
</dbReference>
<keyword evidence="6" id="KW-1185">Reference proteome</keyword>
<gene>
    <name evidence="5" type="ORF">FHP08_15540</name>
</gene>
<evidence type="ECO:0000256" key="4">
    <source>
        <dbReference type="ARBA" id="ARBA00023235"/>
    </source>
</evidence>
<dbReference type="InterPro" id="IPR001753">
    <property type="entry name" value="Enoyl-CoA_hydra/iso"/>
</dbReference>
<dbReference type="Gene3D" id="3.90.226.10">
    <property type="entry name" value="2-enoyl-CoA Hydratase, Chain A, domain 1"/>
    <property type="match status" value="1"/>
</dbReference>
<sequence>MTEDVKVGVADGICELRFDRPARKNAITAAMYAALADGLEQAAADGAVRVALITGSHEAFTAGNDLGDFLNNPPQSGDAPVHRFLRALSAFPKPLIASVCGPAVGVGTTMLLHCDLVYAGDNAAFSLPFVNLGLCPEAGSSLLLPAIAGHQRAAEKLLLGEPFGAEEARELGIVNRVLPAAEVEAYARAQAVKLAAKPLSSLVATKALMKQPAANGVREAMLREGEVFGRMLREPAAREAFSAFLEKRKPDFSKIG</sequence>
<dbReference type="RefSeq" id="WP_147705397.1">
    <property type="nucleotide sequence ID" value="NZ_VDUY01000006.1"/>
</dbReference>
<dbReference type="PANTHER" id="PTHR43684:SF1">
    <property type="entry name" value="ENOYL-COA DELTA ISOMERASE 2"/>
    <property type="match status" value="1"/>
</dbReference>
<dbReference type="Gene3D" id="1.10.12.10">
    <property type="entry name" value="Lyase 2-enoyl-coa Hydratase, Chain A, domain 2"/>
    <property type="match status" value="1"/>
</dbReference>
<dbReference type="OrthoDB" id="9797151at2"/>
<evidence type="ECO:0000256" key="1">
    <source>
        <dbReference type="ARBA" id="ARBA00004275"/>
    </source>
</evidence>
<dbReference type="EMBL" id="VDUY01000006">
    <property type="protein sequence ID" value="TXL64338.1"/>
    <property type="molecule type" value="Genomic_DNA"/>
</dbReference>
<dbReference type="InterPro" id="IPR014748">
    <property type="entry name" value="Enoyl-CoA_hydra_C"/>
</dbReference>
<comment type="caution">
    <text evidence="5">The sequence shown here is derived from an EMBL/GenBank/DDBJ whole genome shotgun (WGS) entry which is preliminary data.</text>
</comment>
<dbReference type="CDD" id="cd06558">
    <property type="entry name" value="crotonase-like"/>
    <property type="match status" value="1"/>
</dbReference>
<dbReference type="InterPro" id="IPR029045">
    <property type="entry name" value="ClpP/crotonase-like_dom_sf"/>
</dbReference>
<organism evidence="5 6">
    <name type="scientific">Zeimonas arvi</name>
    <dbReference type="NCBI Taxonomy" id="2498847"/>
    <lineage>
        <taxon>Bacteria</taxon>
        <taxon>Pseudomonadati</taxon>
        <taxon>Pseudomonadota</taxon>
        <taxon>Betaproteobacteria</taxon>
        <taxon>Burkholderiales</taxon>
        <taxon>Burkholderiaceae</taxon>
        <taxon>Zeimonas</taxon>
    </lineage>
</organism>
<protein>
    <submittedName>
        <fullName evidence="5">Enoyl-CoA hydratase</fullName>
    </submittedName>
</protein>
<evidence type="ECO:0000313" key="6">
    <source>
        <dbReference type="Proteomes" id="UP000321548"/>
    </source>
</evidence>
<name>A0A5C8NSZ0_9BURK</name>
<dbReference type="Pfam" id="PF00378">
    <property type="entry name" value="ECH_1"/>
    <property type="match status" value="1"/>
</dbReference>
<accession>A0A5C8NSZ0</accession>